<accession>A0A2A6BEF0</accession>
<dbReference type="EnsemblMetazoa" id="PPA13648.1">
    <property type="protein sequence ID" value="PPA13648.1"/>
    <property type="gene ID" value="WBGene00103202"/>
</dbReference>
<evidence type="ECO:0000256" key="1">
    <source>
        <dbReference type="ARBA" id="ARBA00007913"/>
    </source>
</evidence>
<dbReference type="InterPro" id="IPR047187">
    <property type="entry name" value="SF1_C_Upf1"/>
</dbReference>
<feature type="compositionally biased region" description="Pro residues" evidence="7">
    <location>
        <begin position="304"/>
        <end position="313"/>
    </location>
</feature>
<protein>
    <submittedName>
        <fullName evidence="8">AAA protein</fullName>
    </submittedName>
</protein>
<dbReference type="PANTHER" id="PTHR43788:SF16">
    <property type="entry name" value="HELICASE WITH ZINC FINGER 2"/>
    <property type="match status" value="1"/>
</dbReference>
<evidence type="ECO:0000256" key="2">
    <source>
        <dbReference type="ARBA" id="ARBA00022741"/>
    </source>
</evidence>
<evidence type="ECO:0000313" key="9">
    <source>
        <dbReference type="Proteomes" id="UP000005239"/>
    </source>
</evidence>
<feature type="region of interest" description="Disordered" evidence="7">
    <location>
        <begin position="847"/>
        <end position="875"/>
    </location>
</feature>
<evidence type="ECO:0000256" key="7">
    <source>
        <dbReference type="SAM" id="MobiDB-lite"/>
    </source>
</evidence>
<evidence type="ECO:0000256" key="3">
    <source>
        <dbReference type="ARBA" id="ARBA00022801"/>
    </source>
</evidence>
<dbReference type="SUPFAM" id="SSF81383">
    <property type="entry name" value="F-box domain"/>
    <property type="match status" value="1"/>
</dbReference>
<dbReference type="InterPro" id="IPR003593">
    <property type="entry name" value="AAA+_ATPase"/>
</dbReference>
<dbReference type="InterPro" id="IPR027417">
    <property type="entry name" value="P-loop_NTPase"/>
</dbReference>
<dbReference type="SUPFAM" id="SSF52540">
    <property type="entry name" value="P-loop containing nucleoside triphosphate hydrolases"/>
    <property type="match status" value="4"/>
</dbReference>
<dbReference type="InterPro" id="IPR050534">
    <property type="entry name" value="Coronavir_polyprotein_1ab"/>
</dbReference>
<evidence type="ECO:0000256" key="5">
    <source>
        <dbReference type="ARBA" id="ARBA00022840"/>
    </source>
</evidence>
<dbReference type="Gene3D" id="3.40.50.300">
    <property type="entry name" value="P-loop containing nucleotide triphosphate hydrolases"/>
    <property type="match status" value="8"/>
</dbReference>
<organism evidence="8 9">
    <name type="scientific">Pristionchus pacificus</name>
    <name type="common">Parasitic nematode worm</name>
    <dbReference type="NCBI Taxonomy" id="54126"/>
    <lineage>
        <taxon>Eukaryota</taxon>
        <taxon>Metazoa</taxon>
        <taxon>Ecdysozoa</taxon>
        <taxon>Nematoda</taxon>
        <taxon>Chromadorea</taxon>
        <taxon>Rhabditida</taxon>
        <taxon>Rhabditina</taxon>
        <taxon>Diplogasteromorpha</taxon>
        <taxon>Diplogasteroidea</taxon>
        <taxon>Neodiplogasteridae</taxon>
        <taxon>Pristionchus</taxon>
    </lineage>
</organism>
<keyword evidence="2" id="KW-0547">Nucleotide-binding</keyword>
<gene>
    <name evidence="8" type="primary">WBGene00103202</name>
</gene>
<evidence type="ECO:0000256" key="4">
    <source>
        <dbReference type="ARBA" id="ARBA00022806"/>
    </source>
</evidence>
<dbReference type="GO" id="GO:0016787">
    <property type="term" value="F:hydrolase activity"/>
    <property type="evidence" value="ECO:0007669"/>
    <property type="project" value="UniProtKB-KW"/>
</dbReference>
<dbReference type="SMART" id="SM00487">
    <property type="entry name" value="DEXDc"/>
    <property type="match status" value="3"/>
</dbReference>
<dbReference type="InterPro" id="IPR041677">
    <property type="entry name" value="DNA2/NAM7_AAA_11"/>
</dbReference>
<evidence type="ECO:0000256" key="6">
    <source>
        <dbReference type="ARBA" id="ARBA00048432"/>
    </source>
</evidence>
<feature type="compositionally biased region" description="Basic and acidic residues" evidence="7">
    <location>
        <begin position="2461"/>
        <end position="2471"/>
    </location>
</feature>
<dbReference type="CDD" id="cd18808">
    <property type="entry name" value="SF1_C_Upf1"/>
    <property type="match status" value="3"/>
</dbReference>
<feature type="region of interest" description="Disordered" evidence="7">
    <location>
        <begin position="3613"/>
        <end position="3632"/>
    </location>
</feature>
<dbReference type="InterPro" id="IPR001810">
    <property type="entry name" value="F-box_dom"/>
</dbReference>
<dbReference type="GO" id="GO:0043139">
    <property type="term" value="F:5'-3' DNA helicase activity"/>
    <property type="evidence" value="ECO:0000318"/>
    <property type="project" value="GO_Central"/>
</dbReference>
<dbReference type="Pfam" id="PF13086">
    <property type="entry name" value="AAA_11"/>
    <property type="match status" value="2"/>
</dbReference>
<keyword evidence="9" id="KW-1185">Reference proteome</keyword>
<feature type="compositionally biased region" description="Basic and acidic residues" evidence="7">
    <location>
        <begin position="2736"/>
        <end position="2753"/>
    </location>
</feature>
<name>A0A2A6BEF0_PRIPA</name>
<feature type="compositionally biased region" description="Basic and acidic residues" evidence="7">
    <location>
        <begin position="2432"/>
        <end position="2446"/>
    </location>
</feature>
<dbReference type="InterPro" id="IPR041679">
    <property type="entry name" value="DNA2/NAM7-like_C"/>
</dbReference>
<feature type="region of interest" description="Disordered" evidence="7">
    <location>
        <begin position="2736"/>
        <end position="2763"/>
    </location>
</feature>
<feature type="compositionally biased region" description="Gly residues" evidence="7">
    <location>
        <begin position="314"/>
        <end position="324"/>
    </location>
</feature>
<comment type="similarity">
    <text evidence="1">Belongs to the DNA2/NAM7 helicase family.</text>
</comment>
<proteinExistence type="inferred from homology"/>
<dbReference type="PANTHER" id="PTHR43788">
    <property type="entry name" value="DNA2/NAM7 HELICASE FAMILY MEMBER"/>
    <property type="match status" value="1"/>
</dbReference>
<dbReference type="SMART" id="SM00382">
    <property type="entry name" value="AAA"/>
    <property type="match status" value="4"/>
</dbReference>
<sequence length="3946" mass="441797">MAEDFFNGLSIVPLAPGDHWLRSAAACPAEHPFRPLVRVRASAPEASGKAPEAVRPPLTYKEHSLLRAPAEGKSRMSVVSRHAHGATEKSYTGGEVEVHETVRLQDVEAFRTKTAETAKRAIGVNGNDMDRQMADRVARMRLGQGGALRPVIYRYVDVIKDRFALLEAIHFELFLPDRPDLRFLAVPITTVPQTPEGDYFHVDEADLLEEPTFGVSLGREEYPVVWVARAPVRMAFPALKEKHALAYVMKKKQQSVGGDTALSVLFPAQFLLRSSLFREGEERATDTLLRVSMRAGASAHLYPVEPPLPPGPPQRGGGGAGAGDANGDARDADSYIARVRDVRTSAQRESRVVSRVRALTEVEEGMLNDRFGAFMRYDQPGDVELMHELFLLGCRMREVESKSERGSAAASDADETRIDEGVILKALMDDSLGNLNRGRLLLDSVYGRRGPDPVYSAQPVREASLGAARALHLYTADERPRVFCVLSPPGSGKTTLAAAMAASVAKNAKEPTTTFLNRNKPAKGGEVQLLLSVQNVAVDNMGAALKKVEYGGGLVYNMKSTTKLDPYHPAPFDFLDLAGEDSLKGWRRLRGPMEREKKARGKKYDKEKKVYEEQLTTARREYEKQISPKIVLSTVEMVLQKMFTKSKLCEALEKVTRVIIDEASLLTEAALFCLIRRFPEAQMVLIGDDKQLPPFMYDKDKLGSELAGRSSLTVAMKTGKVPVVKLVEVYRAPQSLIAPYNRLAYGNRLHSNVPHAESPLGVIGLVHSSQPQLLFVEVEGNQEREEKTMSLYNVKELKAVQRLLAKFDRDWMADVMIICLYKEQKRRLQAALGNDYNVLTVDSAQGKEKPIMQRGDFSSAEGSYHPRQAPASHDERTMEYGSQWRRLHSDQNARCHFADAPTMPPSYPTSGQTMKFPPLLMHVNISPTRSSIAPSVEHPWRDQFVERAKPPARSVEPPSTKAPPFRYMYDNQLHGPQRRTNSVLDMLEEGRDRPLEPHETIRLCDVEAFRKNTAEKARAINGASDAPSSIRPVIYRYIDVIKNSFALLEAIHFELFMPDRPDLRFLALPWSAVPAGTVEGDYIQVPTADLLSDPSFAIKLGETSYPVVWEAKRVERMKMFGQREYTALAYIVKKKANAEGSLTAIVETFDRDVPIRETLFDDDDTRREHSLVRVTMRDVATAQLYPVEPHVATAQLYPVEPHVCKSIFMRMAMALDDAMSDDFSGPSVTEEWKRNERVDEVAEGDTKKREDGAQSEYVKRVAGVLTSSQRVGRVVTAVRALDATEAERIEDRLGAFAGFAPKPLDRTMVQLFLLGCRYRISLSQGVEWSDLRQTRVDDSIVLRTIEDARISEDCSRTLNYIYGRFPPARRLLIAAIVKRATRSVEAEPITAGGRLLNLQQGLAVRLYADALGPRVFCIRSPPGSGKTTFSGSVKVAAAMAAEVLKRGAANPRDPYYVGVQLLLSVQNVAVDNIGDALQKMEYGRGMILLSTVEMVLQKLYTPSKLCEALKRVTRIVIDEASLLTESALFCIIRRFPKARIVLMGDDHQLPPFMYDENILGHELAGKSALSVAMKSQIIPVSIEHRRLWLLPTTVSPTKANLTGAAKTKLEVGLPQLLLIDVDGKEERNEKSMSLYNEKEVGVAIRLLKKFPKDCTKDIMIICLYKDQKKRLQEVLEAQYARDPIPANLYTVLTVDSAQGKEAPIVILLTTRTQRATDFFCSTERCNVAVSRQQKALIILGRAPLLTTNKPWSTVVNGDDFTCIDAGEIQPEMSQDPNNNIVVDGTLYGISSSVQLPRSRSDPLFVVEKEGENDNDQSSFSGLPDEMIEHIFSFLPMKDRLRARVDKRTRRIEAQSQYHVGKMLIEEVSEKSIVDIESIDDDEELPEYDIIGYDERITFYKERSYSTACIRKIGLNTTIASLEVKLTGSDEFHHEVFEHITDFDIEDLYLLSEGNSELMRDSLLTDVSRTCKYLHMDNAENISAEAIKEVYENMKNGSAKLRTLTLGGIKRDECFHFLNYIGIALVDGRYVIGPNTVFFTKLVEGLPLPVCPSFFHGSLEITFSDNFLFSESVDMMVDFHETRAAVDMALVCKFGMGFLAVEQDEDVAQPIMSLMADTDYLNGLKVVPLSAKSPQQWTRSAIASPAEHPWRNLYKKREEPPAESSVPPYTKFSPPCYYRKRVNEPRPKYKDAVHSVKVNGRGTTKRFSLSPFTHETIRLCDVQAFRKSTAKKVAQADTNNNAVAGLTAGIARLSTSSPSIRPVIYRYVDVIKNSLALLEAIHFELFMPDRPDLRFLAIPLSAVPSGTLEGDYFRVPSADLLLPDPSFGVKLGKDVFPVVWEANGFARMEFNTSYLHETEAGLAYILNKKADISGAVVAVSEFSDREFLIRSSLFPDEDSRKGHSIVRASLRDMGTAQIYAVEPPKPGPNPPKKKVDKDGVAKDGKGGKKDKKKGKGKKDKSKKGEDEEKEFDPRSEYQKLVWDVRTSSQRVGCVVSAVRAFSATEAERVEDRLGAFSGYGQPGDLQLMDELFRLGSTYREFDSRGVDTQDAGEMRIDESVILKTITDKQLGTLATCRKLLSCIYGLGPGELTSEDADIAVHKCGDISLNAAQSRALRLYAGASGPRVFCILSPPGSGKTTVAAAMAAEVARSTFARTIYRRRGGRYGSYESKTWPWTTWARKKKKMNYGGGEVYNMKSSKKLNPHDPAPYDFFDVMCKSELSDWISGDVELPEEAHLRIKEKEKEKEREGDKNRERKKKKMDKSEACITHYRREYEKTAQPKIILSTVEMVLQKMYTESKLNTDLGRVRRVIIDEASLLTEAALFCIIRRFPEAEGATPLSEIGLVHSGMPQLLLIDVDGQQERNEKTMSLYNEKEIKALQRLLGKIPDGWKDEIMIICLYKEQKRRLQSVLSRDYTILTVDSAQGKEKPIVILMTTRTQIPRQGSFFDSPERCNVSVSRQQKALIILGKAVLLTTNAPWSTVVNGDDFTRIKMADTDYLNGLNVVPLSKKSTQKWTRSAIASPPEHPWRHLYKNRKEPPEVGLPPDTKSMPPLYYRNGVFEPRMSYKGHAHYVKANGRYTAKSSGTVRPFTHETVRLCDVQAFRNCAAKKVAQADVNNNAVAALTDGMARLSTSSPSIRPVIYRYVDVIKNSLALLEAIHFELFMPDRPDLRFLGIPLFAVPSGTLEGDYFRVSDVDLLPNSSFGVNLGQNVFPVVWKAKCAKMKFSKVSFHETEGLAYILNKKADISGAVVAVSEHSDREFLIRSSLFPNDKSRKEHSIVRASMRDLGTAQIYAVEPPKPGSNPPMKKMEKKGVAIGKVDEKKGKKNKHKKKEEEKEFDPRSEYQKLVWDVRTSSSRAGRVVSAVRALSATEAERVKDRLGAFAKYGRHGDLKLMDELFRLGSTYREFDSRGVDKQEAGEILIDESIILKTIRDKGLGNLKMCRGLLDCIHGGGPGKCDAPKSSLHKCGDITLNAAQSRALRLYVKKNGPRVFCILSPPGSGKTTVAAAMSAKVGRTTVARTGNYKPKYGPRETYTYYDGVQLLLSVQNVAVDNMGAALKKMDYGEGEVYNMKSARKLNPSEPAAYDFFDLMEEQELSEWINGSIQVPEAARRRMREENRRRAREKGREGRKPMTELEACITHYRRKFERTVEPKIILSTVEMVLYKMYTESKLVNHLRRVRRVIIDEASLLTEAALFCIIRRFPEARIVLIGDDKQLPPFMFDEKILGQELAGRPGLSVAMKTGKVPVVELNEVYRAPKSLVAPYNRLAYGGRLVSRKAEGERPLSSIGLIRPGKPQLLLIDVDGKHKRNKSTMSLSNEKEVQALQRLLKKFPGGWKKKIMIICLYKDQQKRLESVLSKDDYTILTVDSAQGKEKPIVILMTTRTTVPGQGSFFDSPERCNVAVSRQQEALIVLGKDDFLIAKKPWRTVVNWDDFTVIKAANIV</sequence>
<dbReference type="Pfam" id="PF13604">
    <property type="entry name" value="AAA_30"/>
    <property type="match status" value="1"/>
</dbReference>
<dbReference type="InterPro" id="IPR036047">
    <property type="entry name" value="F-box-like_dom_sf"/>
</dbReference>
<dbReference type="GO" id="GO:0005524">
    <property type="term" value="F:ATP binding"/>
    <property type="evidence" value="ECO:0007669"/>
    <property type="project" value="UniProtKB-KW"/>
</dbReference>
<reference evidence="9" key="1">
    <citation type="journal article" date="2008" name="Nat. Genet.">
        <title>The Pristionchus pacificus genome provides a unique perspective on nematode lifestyle and parasitism.</title>
        <authorList>
            <person name="Dieterich C."/>
            <person name="Clifton S.W."/>
            <person name="Schuster L.N."/>
            <person name="Chinwalla A."/>
            <person name="Delehaunty K."/>
            <person name="Dinkelacker I."/>
            <person name="Fulton L."/>
            <person name="Fulton R."/>
            <person name="Godfrey J."/>
            <person name="Minx P."/>
            <person name="Mitreva M."/>
            <person name="Roeseler W."/>
            <person name="Tian H."/>
            <person name="Witte H."/>
            <person name="Yang S.P."/>
            <person name="Wilson R.K."/>
            <person name="Sommer R.J."/>
        </authorList>
    </citation>
    <scope>NUCLEOTIDE SEQUENCE [LARGE SCALE GENOMIC DNA]</scope>
    <source>
        <strain evidence="9">PS312</strain>
    </source>
</reference>
<dbReference type="Pfam" id="PF13087">
    <property type="entry name" value="AAA_12"/>
    <property type="match status" value="4"/>
</dbReference>
<keyword evidence="5" id="KW-0067">ATP-binding</keyword>
<dbReference type="Proteomes" id="UP000005239">
    <property type="component" value="Unassembled WGS sequence"/>
</dbReference>
<feature type="region of interest" description="Disordered" evidence="7">
    <location>
        <begin position="2418"/>
        <end position="2471"/>
    </location>
</feature>
<keyword evidence="4" id="KW-0347">Helicase</keyword>
<accession>A0A8R1YCE3</accession>
<comment type="catalytic activity">
    <reaction evidence="6">
        <text>ATP + H2O = ADP + phosphate + H(+)</text>
        <dbReference type="Rhea" id="RHEA:13065"/>
        <dbReference type="ChEBI" id="CHEBI:15377"/>
        <dbReference type="ChEBI" id="CHEBI:15378"/>
        <dbReference type="ChEBI" id="CHEBI:30616"/>
        <dbReference type="ChEBI" id="CHEBI:43474"/>
        <dbReference type="ChEBI" id="CHEBI:456216"/>
        <dbReference type="EC" id="3.6.4.12"/>
    </reaction>
    <physiologicalReaction direction="left-to-right" evidence="6">
        <dbReference type="Rhea" id="RHEA:13066"/>
    </physiologicalReaction>
</comment>
<dbReference type="InterPro" id="IPR014001">
    <property type="entry name" value="Helicase_ATP-bd"/>
</dbReference>
<reference evidence="8" key="2">
    <citation type="submission" date="2022-06" db="UniProtKB">
        <authorList>
            <consortium name="EnsemblMetazoa"/>
        </authorList>
    </citation>
    <scope>IDENTIFICATION</scope>
    <source>
        <strain evidence="8">PS312</strain>
    </source>
</reference>
<feature type="region of interest" description="Disordered" evidence="7">
    <location>
        <begin position="3026"/>
        <end position="3048"/>
    </location>
</feature>
<dbReference type="Pfam" id="PF00646">
    <property type="entry name" value="F-box"/>
    <property type="match status" value="1"/>
</dbReference>
<feature type="compositionally biased region" description="Basic residues" evidence="7">
    <location>
        <begin position="2447"/>
        <end position="2460"/>
    </location>
</feature>
<keyword evidence="3" id="KW-0378">Hydrolase</keyword>
<feature type="region of interest" description="Disordered" evidence="7">
    <location>
        <begin position="301"/>
        <end position="329"/>
    </location>
</feature>
<evidence type="ECO:0000313" key="8">
    <source>
        <dbReference type="EnsemblMetazoa" id="PPA13648.1"/>
    </source>
</evidence>